<keyword evidence="2" id="KW-1185">Reference proteome</keyword>
<evidence type="ECO:0000313" key="1">
    <source>
        <dbReference type="EMBL" id="MFD1224078.1"/>
    </source>
</evidence>
<organism evidence="1 2">
    <name type="scientific">Paenibacillus vulneris</name>
    <dbReference type="NCBI Taxonomy" id="1133364"/>
    <lineage>
        <taxon>Bacteria</taxon>
        <taxon>Bacillati</taxon>
        <taxon>Bacillota</taxon>
        <taxon>Bacilli</taxon>
        <taxon>Bacillales</taxon>
        <taxon>Paenibacillaceae</taxon>
        <taxon>Paenibacillus</taxon>
    </lineage>
</organism>
<name>A0ABW3UT19_9BACL</name>
<comment type="caution">
    <text evidence="1">The sequence shown here is derived from an EMBL/GenBank/DDBJ whole genome shotgun (WGS) entry which is preliminary data.</text>
</comment>
<protein>
    <submittedName>
        <fullName evidence="1">DUF6483 family protein</fullName>
    </submittedName>
</protein>
<dbReference type="RefSeq" id="WP_345592941.1">
    <property type="nucleotide sequence ID" value="NZ_BAABJG010000036.1"/>
</dbReference>
<dbReference type="EMBL" id="JBHTLU010000042">
    <property type="protein sequence ID" value="MFD1224078.1"/>
    <property type="molecule type" value="Genomic_DNA"/>
</dbReference>
<evidence type="ECO:0000313" key="2">
    <source>
        <dbReference type="Proteomes" id="UP001597180"/>
    </source>
</evidence>
<dbReference type="InterPro" id="IPR045507">
    <property type="entry name" value="DUF6483"/>
</dbReference>
<dbReference type="Pfam" id="PF20092">
    <property type="entry name" value="DUF6483"/>
    <property type="match status" value="1"/>
</dbReference>
<proteinExistence type="predicted"/>
<dbReference type="Proteomes" id="UP001597180">
    <property type="component" value="Unassembled WGS sequence"/>
</dbReference>
<reference evidence="2" key="1">
    <citation type="journal article" date="2019" name="Int. J. Syst. Evol. Microbiol.">
        <title>The Global Catalogue of Microorganisms (GCM) 10K type strain sequencing project: providing services to taxonomists for standard genome sequencing and annotation.</title>
        <authorList>
            <consortium name="The Broad Institute Genomics Platform"/>
            <consortium name="The Broad Institute Genome Sequencing Center for Infectious Disease"/>
            <person name="Wu L."/>
            <person name="Ma J."/>
        </authorList>
    </citation>
    <scope>NUCLEOTIDE SEQUENCE [LARGE SCALE GENOMIC DNA]</scope>
    <source>
        <strain evidence="2">CCUG 53270</strain>
    </source>
</reference>
<gene>
    <name evidence="1" type="ORF">ACFQ4B_28620</name>
</gene>
<sequence length="223" mass="25248">MYRRDYLMRMIEQFSVSMGQVLFQRQNRRFAEAMELLTQAMKQLLGLNSKMVRALSVKDIIGLLSTNGYFDVGKGLLLSDMLVAEGDVLNEAGEEREGTGCLLKSLELLLHIRRMKEAEQGLSDVDERIAAVLPKVQHVRMTAFMREVLTEYYDDAGLLSKAEDMLFFLLEDDPGNAAAMERGMAMMERWLSLPPEAIEKGGLSAEEIRESYDLLNKMKHSAS</sequence>
<accession>A0ABW3UT19</accession>